<feature type="compositionally biased region" description="Pro residues" evidence="1">
    <location>
        <begin position="8"/>
        <end position="53"/>
    </location>
</feature>
<organism evidence="2 3">
    <name type="scientific">Mollisia scopiformis</name>
    <name type="common">Conifer needle endophyte fungus</name>
    <name type="synonym">Phialocephala scopiformis</name>
    <dbReference type="NCBI Taxonomy" id="149040"/>
    <lineage>
        <taxon>Eukaryota</taxon>
        <taxon>Fungi</taxon>
        <taxon>Dikarya</taxon>
        <taxon>Ascomycota</taxon>
        <taxon>Pezizomycotina</taxon>
        <taxon>Leotiomycetes</taxon>
        <taxon>Helotiales</taxon>
        <taxon>Mollisiaceae</taxon>
        <taxon>Mollisia</taxon>
    </lineage>
</organism>
<name>A0A132B4L0_MOLSC</name>
<sequence length="297" mass="32890">MGVVLGKPTPPPSPAAPPPGAPPPGTPPPGARAPPPPPSSRRPRPPGPPPPPGVSKVPAVLEYQFYEPGTYGAMRYYTPVTFLPTSDLEKFSIQCNYFIHFHQSLVIKYRLDEMPRTGSFLPISILDHCFRAEKALRDNPSFDCEILEEPRALAAESVEEEIRVLKKWADTLRCKLRTEKLQEVEMLKIWLLLGESVRVERNTSYRGRCFVTKGTGILEGVDIDAEGGDGGIFVNGQRFCFSGADLLKQEWKVTPLGEEVNIEGLSDDGGSITSEFEEAEGEQEHVEQSEKKKDMDE</sequence>
<dbReference type="AlphaFoldDB" id="A0A132B4L0"/>
<feature type="region of interest" description="Disordered" evidence="1">
    <location>
        <begin position="1"/>
        <end position="55"/>
    </location>
</feature>
<reference evidence="2 3" key="1">
    <citation type="submission" date="2015-10" db="EMBL/GenBank/DDBJ databases">
        <title>Full genome of DAOMC 229536 Phialocephala scopiformis, a fungal endophyte of spruce producing the potent anti-insectan compound rugulosin.</title>
        <authorList>
            <consortium name="DOE Joint Genome Institute"/>
            <person name="Walker A.K."/>
            <person name="Frasz S.L."/>
            <person name="Seifert K.A."/>
            <person name="Miller J.D."/>
            <person name="Mondo S.J."/>
            <person name="Labutti K."/>
            <person name="Lipzen A."/>
            <person name="Dockter R."/>
            <person name="Kennedy M."/>
            <person name="Grigoriev I.V."/>
            <person name="Spatafora J.W."/>
        </authorList>
    </citation>
    <scope>NUCLEOTIDE SEQUENCE [LARGE SCALE GENOMIC DNA]</scope>
    <source>
        <strain evidence="2 3">CBS 120377</strain>
    </source>
</reference>
<gene>
    <name evidence="2" type="ORF">LY89DRAFT_789793</name>
</gene>
<proteinExistence type="predicted"/>
<dbReference type="GeneID" id="28833021"/>
<evidence type="ECO:0000313" key="2">
    <source>
        <dbReference type="EMBL" id="KUJ07336.1"/>
    </source>
</evidence>
<protein>
    <submittedName>
        <fullName evidence="2">Uncharacterized protein</fullName>
    </submittedName>
</protein>
<keyword evidence="3" id="KW-1185">Reference proteome</keyword>
<dbReference type="KEGG" id="psco:LY89DRAFT_789793"/>
<dbReference type="STRING" id="149040.A0A132B4L0"/>
<feature type="region of interest" description="Disordered" evidence="1">
    <location>
        <begin position="263"/>
        <end position="297"/>
    </location>
</feature>
<evidence type="ECO:0000313" key="3">
    <source>
        <dbReference type="Proteomes" id="UP000070700"/>
    </source>
</evidence>
<dbReference type="EMBL" id="KQ947440">
    <property type="protein sequence ID" value="KUJ07336.1"/>
    <property type="molecule type" value="Genomic_DNA"/>
</dbReference>
<evidence type="ECO:0000256" key="1">
    <source>
        <dbReference type="SAM" id="MobiDB-lite"/>
    </source>
</evidence>
<dbReference type="Proteomes" id="UP000070700">
    <property type="component" value="Unassembled WGS sequence"/>
</dbReference>
<feature type="compositionally biased region" description="Basic and acidic residues" evidence="1">
    <location>
        <begin position="282"/>
        <end position="297"/>
    </location>
</feature>
<accession>A0A132B4L0</accession>
<dbReference type="RefSeq" id="XP_018061691.1">
    <property type="nucleotide sequence ID" value="XM_018223295.1"/>
</dbReference>
<dbReference type="InParanoid" id="A0A132B4L0"/>